<dbReference type="Proteomes" id="UP000323258">
    <property type="component" value="Unassembled WGS sequence"/>
</dbReference>
<evidence type="ECO:0000256" key="6">
    <source>
        <dbReference type="ARBA" id="ARBA00022989"/>
    </source>
</evidence>
<evidence type="ECO:0000256" key="9">
    <source>
        <dbReference type="RuleBase" id="RU369079"/>
    </source>
</evidence>
<dbReference type="EMBL" id="VSZS01000061">
    <property type="protein sequence ID" value="TYR32744.1"/>
    <property type="molecule type" value="Genomic_DNA"/>
</dbReference>
<evidence type="ECO:0000256" key="7">
    <source>
        <dbReference type="ARBA" id="ARBA00023136"/>
    </source>
</evidence>
<gene>
    <name evidence="11" type="ORF">FY036_09575</name>
</gene>
<keyword evidence="7 9" id="KW-0472">Membrane</keyword>
<comment type="function">
    <text evidence="9">Part of the tripartite ATP-independent periplasmic (TRAP) transport system.</text>
</comment>
<accession>A0A5D4GX63</accession>
<sequence>MTFFRFLESFTLGIEKIAGVLLGIVTVLIVVSAIGRYLFAMPVPDAFDLSRLLIGAAIMWGLASVGYRGSHIKVDLFAEMMPARIRRLCDLFAWLVLGAFTTVLFWKMSERVASAYASGEATFDLRLPAWPLMALIAAGVGVSIVTVAARILLIAKRKGGLDPHETIDIEPDDRGPGNEQR</sequence>
<reference evidence="11 12" key="2">
    <citation type="submission" date="2019-09" db="EMBL/GenBank/DDBJ databases">
        <title>Mesorhizobium sp. MaA-C15 isolated from Microcystis aeruginosa.</title>
        <authorList>
            <person name="Jeong S.E."/>
            <person name="Jin H.M."/>
            <person name="Jeon C.O."/>
        </authorList>
    </citation>
    <scope>NUCLEOTIDE SEQUENCE [LARGE SCALE GENOMIC DNA]</scope>
    <source>
        <strain evidence="11 12">MaA-C15</strain>
    </source>
</reference>
<dbReference type="PANTHER" id="PTHR35011:SF2">
    <property type="entry name" value="2,3-DIKETO-L-GULONATE TRAP TRANSPORTER SMALL PERMEASE PROTEIN YIAM"/>
    <property type="match status" value="1"/>
</dbReference>
<evidence type="ECO:0000256" key="1">
    <source>
        <dbReference type="ARBA" id="ARBA00004429"/>
    </source>
</evidence>
<comment type="subcellular location">
    <subcellularLocation>
        <location evidence="1 9">Cell inner membrane</location>
        <topology evidence="1 9">Multi-pass membrane protein</topology>
    </subcellularLocation>
</comment>
<evidence type="ECO:0000259" key="10">
    <source>
        <dbReference type="Pfam" id="PF04290"/>
    </source>
</evidence>
<dbReference type="InterPro" id="IPR007387">
    <property type="entry name" value="TRAP_DctQ"/>
</dbReference>
<protein>
    <recommendedName>
        <fullName evidence="9">TRAP transporter small permease protein</fullName>
    </recommendedName>
</protein>
<comment type="caution">
    <text evidence="11">The sequence shown here is derived from an EMBL/GenBank/DDBJ whole genome shotgun (WGS) entry which is preliminary data.</text>
</comment>
<keyword evidence="6 9" id="KW-1133">Transmembrane helix</keyword>
<evidence type="ECO:0000313" key="11">
    <source>
        <dbReference type="EMBL" id="TYR32744.1"/>
    </source>
</evidence>
<evidence type="ECO:0000256" key="8">
    <source>
        <dbReference type="ARBA" id="ARBA00038436"/>
    </source>
</evidence>
<feature type="transmembrane region" description="Helical" evidence="9">
    <location>
        <begin position="20"/>
        <end position="40"/>
    </location>
</feature>
<dbReference type="InterPro" id="IPR055348">
    <property type="entry name" value="DctQ"/>
</dbReference>
<keyword evidence="12" id="KW-1185">Reference proteome</keyword>
<keyword evidence="3" id="KW-1003">Cell membrane</keyword>
<dbReference type="OrthoDB" id="7866592at2"/>
<dbReference type="PANTHER" id="PTHR35011">
    <property type="entry name" value="2,3-DIKETO-L-GULONATE TRAP TRANSPORTER SMALL PERMEASE PROTEIN YIAM"/>
    <property type="match status" value="1"/>
</dbReference>
<dbReference type="GO" id="GO:0022857">
    <property type="term" value="F:transmembrane transporter activity"/>
    <property type="evidence" value="ECO:0007669"/>
    <property type="project" value="UniProtKB-UniRule"/>
</dbReference>
<evidence type="ECO:0000256" key="2">
    <source>
        <dbReference type="ARBA" id="ARBA00022448"/>
    </source>
</evidence>
<proteinExistence type="inferred from homology"/>
<keyword evidence="4 9" id="KW-0997">Cell inner membrane</keyword>
<evidence type="ECO:0000256" key="3">
    <source>
        <dbReference type="ARBA" id="ARBA00022475"/>
    </source>
</evidence>
<dbReference type="AlphaFoldDB" id="A0A5D4GX63"/>
<evidence type="ECO:0000313" key="12">
    <source>
        <dbReference type="Proteomes" id="UP000323258"/>
    </source>
</evidence>
<reference evidence="11 12" key="1">
    <citation type="submission" date="2019-08" db="EMBL/GenBank/DDBJ databases">
        <authorList>
            <person name="Seo Y.L."/>
        </authorList>
    </citation>
    <scope>NUCLEOTIDE SEQUENCE [LARGE SCALE GENOMIC DNA]</scope>
    <source>
        <strain evidence="11 12">MaA-C15</strain>
    </source>
</reference>
<name>A0A5D4GX63_9HYPH</name>
<dbReference type="GO" id="GO:0005886">
    <property type="term" value="C:plasma membrane"/>
    <property type="evidence" value="ECO:0007669"/>
    <property type="project" value="UniProtKB-SubCell"/>
</dbReference>
<organism evidence="11 12">
    <name type="scientific">Neoaquamicrobium microcysteis</name>
    <dbReference type="NCBI Taxonomy" id="2682781"/>
    <lineage>
        <taxon>Bacteria</taxon>
        <taxon>Pseudomonadati</taxon>
        <taxon>Pseudomonadota</taxon>
        <taxon>Alphaproteobacteria</taxon>
        <taxon>Hyphomicrobiales</taxon>
        <taxon>Phyllobacteriaceae</taxon>
        <taxon>Neoaquamicrobium</taxon>
    </lineage>
</organism>
<evidence type="ECO:0000256" key="5">
    <source>
        <dbReference type="ARBA" id="ARBA00022692"/>
    </source>
</evidence>
<dbReference type="RefSeq" id="WP_148914507.1">
    <property type="nucleotide sequence ID" value="NZ_VSZS01000061.1"/>
</dbReference>
<feature type="transmembrane region" description="Helical" evidence="9">
    <location>
        <begin position="129"/>
        <end position="153"/>
    </location>
</feature>
<dbReference type="Pfam" id="PF04290">
    <property type="entry name" value="DctQ"/>
    <property type="match status" value="1"/>
</dbReference>
<evidence type="ECO:0000256" key="4">
    <source>
        <dbReference type="ARBA" id="ARBA00022519"/>
    </source>
</evidence>
<comment type="subunit">
    <text evidence="9">The complex comprises the extracytoplasmic solute receptor protein and the two transmembrane proteins.</text>
</comment>
<keyword evidence="5 9" id="KW-0812">Transmembrane</keyword>
<feature type="domain" description="Tripartite ATP-independent periplasmic transporters DctQ component" evidence="10">
    <location>
        <begin position="26"/>
        <end position="154"/>
    </location>
</feature>
<feature type="transmembrane region" description="Helical" evidence="9">
    <location>
        <begin position="52"/>
        <end position="70"/>
    </location>
</feature>
<dbReference type="GO" id="GO:0015740">
    <property type="term" value="P:C4-dicarboxylate transport"/>
    <property type="evidence" value="ECO:0007669"/>
    <property type="project" value="TreeGrafter"/>
</dbReference>
<comment type="similarity">
    <text evidence="8 9">Belongs to the TRAP transporter small permease family.</text>
</comment>
<feature type="transmembrane region" description="Helical" evidence="9">
    <location>
        <begin position="91"/>
        <end position="109"/>
    </location>
</feature>
<keyword evidence="2 9" id="KW-0813">Transport</keyword>